<evidence type="ECO:0000259" key="3">
    <source>
        <dbReference type="Pfam" id="PF12936"/>
    </source>
</evidence>
<feature type="compositionally biased region" description="Low complexity" evidence="2">
    <location>
        <begin position="508"/>
        <end position="530"/>
    </location>
</feature>
<reference evidence="4 5" key="1">
    <citation type="journal article" date="2014" name="BMC Genomics">
        <title>Oil accumulation mechanisms of the oleaginous microalga Chlorella protothecoides revealed through its genome, transcriptomes, and proteomes.</title>
        <authorList>
            <person name="Gao C."/>
            <person name="Wang Y."/>
            <person name="Shen Y."/>
            <person name="Yan D."/>
            <person name="He X."/>
            <person name="Dai J."/>
            <person name="Wu Q."/>
        </authorList>
    </citation>
    <scope>NUCLEOTIDE SEQUENCE [LARGE SCALE GENOMIC DNA]</scope>
    <source>
        <strain evidence="4 5">0710</strain>
    </source>
</reference>
<dbReference type="Pfam" id="PF05178">
    <property type="entry name" value="Kri1"/>
    <property type="match status" value="1"/>
</dbReference>
<dbReference type="PANTHER" id="PTHR14490:SF5">
    <property type="entry name" value="PROTEIN KRI1 HOMOLOG"/>
    <property type="match status" value="1"/>
</dbReference>
<dbReference type="AlphaFoldDB" id="A0A087SDG5"/>
<feature type="compositionally biased region" description="Acidic residues" evidence="2">
    <location>
        <begin position="371"/>
        <end position="381"/>
    </location>
</feature>
<dbReference type="eggNOG" id="KOG2409">
    <property type="taxonomic scope" value="Eukaryota"/>
</dbReference>
<feature type="compositionally biased region" description="Basic residues" evidence="2">
    <location>
        <begin position="573"/>
        <end position="591"/>
    </location>
</feature>
<dbReference type="EMBL" id="KL662100">
    <property type="protein sequence ID" value="KFM23769.1"/>
    <property type="molecule type" value="Genomic_DNA"/>
</dbReference>
<dbReference type="STRING" id="3075.A0A087SDG5"/>
<dbReference type="Proteomes" id="UP000028924">
    <property type="component" value="Unassembled WGS sequence"/>
</dbReference>
<dbReference type="GeneID" id="23617217"/>
<feature type="compositionally biased region" description="Low complexity" evidence="2">
    <location>
        <begin position="228"/>
        <end position="239"/>
    </location>
</feature>
<name>A0A087SDG5_AUXPR</name>
<feature type="compositionally biased region" description="Basic and acidic residues" evidence="2">
    <location>
        <begin position="295"/>
        <end position="304"/>
    </location>
</feature>
<feature type="domain" description="Kri1-like C-terminal" evidence="3">
    <location>
        <begin position="412"/>
        <end position="457"/>
    </location>
</feature>
<evidence type="ECO:0000313" key="4">
    <source>
        <dbReference type="EMBL" id="KFM23769.1"/>
    </source>
</evidence>
<protein>
    <submittedName>
        <fullName evidence="4">Protein kri1</fullName>
    </submittedName>
</protein>
<feature type="compositionally biased region" description="Basic and acidic residues" evidence="2">
    <location>
        <begin position="133"/>
        <end position="143"/>
    </location>
</feature>
<feature type="region of interest" description="Disordered" evidence="2">
    <location>
        <begin position="272"/>
        <end position="304"/>
    </location>
</feature>
<feature type="region of interest" description="Disordered" evidence="2">
    <location>
        <begin position="166"/>
        <end position="185"/>
    </location>
</feature>
<dbReference type="OrthoDB" id="10252032at2759"/>
<organism evidence="4 5">
    <name type="scientific">Auxenochlorella protothecoides</name>
    <name type="common">Green microalga</name>
    <name type="synonym">Chlorella protothecoides</name>
    <dbReference type="NCBI Taxonomy" id="3075"/>
    <lineage>
        <taxon>Eukaryota</taxon>
        <taxon>Viridiplantae</taxon>
        <taxon>Chlorophyta</taxon>
        <taxon>core chlorophytes</taxon>
        <taxon>Trebouxiophyceae</taxon>
        <taxon>Chlorellales</taxon>
        <taxon>Chlorellaceae</taxon>
        <taxon>Auxenochlorella</taxon>
    </lineage>
</organism>
<dbReference type="GO" id="GO:0005730">
    <property type="term" value="C:nucleolus"/>
    <property type="evidence" value="ECO:0007669"/>
    <property type="project" value="TreeGrafter"/>
</dbReference>
<accession>A0A087SDG5</accession>
<dbReference type="PANTHER" id="PTHR14490">
    <property type="entry name" value="ZINC FINGER, ZZ TYPE"/>
    <property type="match status" value="1"/>
</dbReference>
<sequence length="597" mass="66493">MQLFEDEEGPRGSGGLTVNKQYASRFEHNKKREELHRLKEKYPEQAARLERQDEGLIPDEKESRILEVLQKIRAKDPAVFDPTVKFFPDSEGEEQEDHAKGRKQKSDKPMLLKDYTYKQAMEGVPEQDSTDEEAPHTYKDEQHDAKSAFLQAVAEVDGDEELDFAARKPVARPEAGGDAGGQAEAGEDRIKGLLDGYFGADETLEDEGDRFLKRYILSKGWVDREGGEASSSGDEAGTGPDYEEEEEYLQQAERYEHKYNFRFEYPGSETLVTHPRQIEGTVRKEDDRRKRRRAEKAARLAAQEEERAAEMRRLKNLKKEEVNARLREIQAVAGGTAPPAELLQALADDEFDPDEYDRQMAAAYGEDFYEAEEEDPEALEAEYEKQLEALAFGSGTDDDDAGGSDQRPTSATTYKGVDAQSFGLSSSEILAMADKELNQVVGLKLLAPYRDEHRKVRPNYGAVNALKQQVAAQAGAKRKRGSSGHGEKGPVWRHGDVREGASEGMPKARFSPSSQSAASAEELRAATYAAPRVHRPDKAGMSSSLLPPRKKKKKAEREGAPTPASKYAGLPKAHQKNLRRHEKRAKARGKARGVAAA</sequence>
<dbReference type="GO" id="GO:0030686">
    <property type="term" value="C:90S preribosome"/>
    <property type="evidence" value="ECO:0007669"/>
    <property type="project" value="TreeGrafter"/>
</dbReference>
<evidence type="ECO:0000256" key="2">
    <source>
        <dbReference type="SAM" id="MobiDB-lite"/>
    </source>
</evidence>
<dbReference type="InterPro" id="IPR018034">
    <property type="entry name" value="Kri1"/>
</dbReference>
<comment type="similarity">
    <text evidence="1">Belongs to the KRI1 family.</text>
</comment>
<dbReference type="GO" id="GO:0000447">
    <property type="term" value="P:endonucleolytic cleavage in ITS1 to separate SSU-rRNA from 5.8S rRNA and LSU-rRNA from tricistronic rRNA transcript (SSU-rRNA, 5.8S rRNA, LSU-rRNA)"/>
    <property type="evidence" value="ECO:0007669"/>
    <property type="project" value="TreeGrafter"/>
</dbReference>
<evidence type="ECO:0000313" key="5">
    <source>
        <dbReference type="Proteomes" id="UP000028924"/>
    </source>
</evidence>
<evidence type="ECO:0000256" key="1">
    <source>
        <dbReference type="ARBA" id="ARBA00007473"/>
    </source>
</evidence>
<feature type="region of interest" description="Disordered" evidence="2">
    <location>
        <begin position="1"/>
        <end position="23"/>
    </location>
</feature>
<proteinExistence type="inferred from homology"/>
<feature type="region of interest" description="Disordered" evidence="2">
    <location>
        <begin position="371"/>
        <end position="418"/>
    </location>
</feature>
<dbReference type="InterPro" id="IPR024626">
    <property type="entry name" value="Kri1-like_C"/>
</dbReference>
<dbReference type="RefSeq" id="XP_011396647.1">
    <property type="nucleotide sequence ID" value="XM_011398345.1"/>
</dbReference>
<feature type="compositionally biased region" description="Basic and acidic residues" evidence="2">
    <location>
        <begin position="485"/>
        <end position="501"/>
    </location>
</feature>
<feature type="region of interest" description="Disordered" evidence="2">
    <location>
        <begin position="458"/>
        <end position="597"/>
    </location>
</feature>
<gene>
    <name evidence="4" type="ORF">F751_5826</name>
</gene>
<feature type="region of interest" description="Disordered" evidence="2">
    <location>
        <begin position="223"/>
        <end position="247"/>
    </location>
</feature>
<dbReference type="KEGG" id="apro:F751_5826"/>
<feature type="region of interest" description="Disordered" evidence="2">
    <location>
        <begin position="85"/>
        <end position="143"/>
    </location>
</feature>
<keyword evidence="5" id="KW-1185">Reference proteome</keyword>
<dbReference type="Pfam" id="PF12936">
    <property type="entry name" value="Kri1_C"/>
    <property type="match status" value="1"/>
</dbReference>